<accession>A0ABR7QEC4</accession>
<name>A0ABR7QEC4_9FLAO</name>
<protein>
    <submittedName>
        <fullName evidence="2">Outer membrane beta-barrel protein</fullName>
    </submittedName>
</protein>
<sequence>MNKSLFLLLVVITLLFVTKSFSQSRYIDYNRFGISVGIHQFDIRTNDLVTTKSTSFHGGLSTRGSVGRHFDMIYFLNINRHEVNFVGRENILATTEEIPMKLLAAKIGLLGSYKLIEKHLSFEFGSALQLSDKFELESTFNDYILEGYDTFTANEARQTSRLNVMGIVGISTGFQSFKISLQYEYGFTNVLSKLTVNEKKLKGNITQLSVLATFYL</sequence>
<proteinExistence type="predicted"/>
<reference evidence="2 3" key="1">
    <citation type="submission" date="2020-07" db="EMBL/GenBank/DDBJ databases">
        <title>Description of Kordia aestuariivivens sp. nov., isolated from a tidal flat.</title>
        <authorList>
            <person name="Park S."/>
            <person name="Yoon J.-H."/>
        </authorList>
    </citation>
    <scope>NUCLEOTIDE SEQUENCE [LARGE SCALE GENOMIC DNA]</scope>
    <source>
        <strain evidence="2 3">YSTF-M3</strain>
    </source>
</reference>
<dbReference type="InterPro" id="IPR025665">
    <property type="entry name" value="Beta-barrel_OMP_2"/>
</dbReference>
<comment type="caution">
    <text evidence="2">The sequence shown here is derived from an EMBL/GenBank/DDBJ whole genome shotgun (WGS) entry which is preliminary data.</text>
</comment>
<evidence type="ECO:0000313" key="3">
    <source>
        <dbReference type="Proteomes" id="UP000619238"/>
    </source>
</evidence>
<dbReference type="Pfam" id="PF13568">
    <property type="entry name" value="OMP_b-brl_2"/>
    <property type="match status" value="1"/>
</dbReference>
<dbReference type="EMBL" id="JACGWS010000015">
    <property type="protein sequence ID" value="MBC8756911.1"/>
    <property type="molecule type" value="Genomic_DNA"/>
</dbReference>
<dbReference type="Proteomes" id="UP000619238">
    <property type="component" value="Unassembled WGS sequence"/>
</dbReference>
<organism evidence="2 3">
    <name type="scientific">Kordia aestuariivivens</name>
    <dbReference type="NCBI Taxonomy" id="2759037"/>
    <lineage>
        <taxon>Bacteria</taxon>
        <taxon>Pseudomonadati</taxon>
        <taxon>Bacteroidota</taxon>
        <taxon>Flavobacteriia</taxon>
        <taxon>Flavobacteriales</taxon>
        <taxon>Flavobacteriaceae</taxon>
        <taxon>Kordia</taxon>
    </lineage>
</organism>
<keyword evidence="3" id="KW-1185">Reference proteome</keyword>
<evidence type="ECO:0000259" key="1">
    <source>
        <dbReference type="Pfam" id="PF13568"/>
    </source>
</evidence>
<evidence type="ECO:0000313" key="2">
    <source>
        <dbReference type="EMBL" id="MBC8756911.1"/>
    </source>
</evidence>
<dbReference type="RefSeq" id="WP_187563956.1">
    <property type="nucleotide sequence ID" value="NZ_JACGWS010000015.1"/>
</dbReference>
<feature type="domain" description="Outer membrane protein beta-barrel" evidence="1">
    <location>
        <begin position="21"/>
        <end position="191"/>
    </location>
</feature>
<gene>
    <name evidence="2" type="ORF">H2O64_19720</name>
</gene>